<keyword evidence="2" id="KW-1133">Transmembrane helix</keyword>
<evidence type="ECO:0000256" key="2">
    <source>
        <dbReference type="SAM" id="Phobius"/>
    </source>
</evidence>
<keyword evidence="2" id="KW-0472">Membrane</keyword>
<organism evidence="3 4">
    <name type="scientific">Sphingobium indicum BiD32</name>
    <dbReference type="NCBI Taxonomy" id="1301087"/>
    <lineage>
        <taxon>Bacteria</taxon>
        <taxon>Pseudomonadati</taxon>
        <taxon>Pseudomonadota</taxon>
        <taxon>Alphaproteobacteria</taxon>
        <taxon>Sphingomonadales</taxon>
        <taxon>Sphingomonadaceae</taxon>
        <taxon>Sphingobium</taxon>
    </lineage>
</organism>
<feature type="transmembrane region" description="Helical" evidence="2">
    <location>
        <begin position="22"/>
        <end position="39"/>
    </location>
</feature>
<evidence type="ECO:0000313" key="3">
    <source>
        <dbReference type="EMBL" id="CCW17259.1"/>
    </source>
</evidence>
<dbReference type="EMBL" id="CAVK010000072">
    <property type="protein sequence ID" value="CCW17259.1"/>
    <property type="molecule type" value="Genomic_DNA"/>
</dbReference>
<protein>
    <submittedName>
        <fullName evidence="3">Uncharacterized protein</fullName>
    </submittedName>
</protein>
<keyword evidence="2" id="KW-0812">Transmembrane</keyword>
<dbReference type="AlphaFoldDB" id="N1MKK5"/>
<evidence type="ECO:0000256" key="1">
    <source>
        <dbReference type="SAM" id="MobiDB-lite"/>
    </source>
</evidence>
<reference evidence="4" key="2">
    <citation type="submission" date="2013-04" db="EMBL/GenBank/DDBJ databases">
        <title>Bisphenol A degrading Sphingobium sp. strain BiD32.</title>
        <authorList>
            <person name="Nielsen J.L."/>
            <person name="Zhou N.A."/>
            <person name="Kjeldal H."/>
        </authorList>
    </citation>
    <scope>NUCLEOTIDE SEQUENCE [LARGE SCALE GENOMIC DNA]</scope>
    <source>
        <strain evidence="4">BiD32</strain>
    </source>
</reference>
<dbReference type="Proteomes" id="UP000013201">
    <property type="component" value="Unassembled WGS sequence"/>
</dbReference>
<evidence type="ECO:0000313" key="4">
    <source>
        <dbReference type="Proteomes" id="UP000013201"/>
    </source>
</evidence>
<comment type="caution">
    <text evidence="3">The sequence shown here is derived from an EMBL/GenBank/DDBJ whole genome shotgun (WGS) entry which is preliminary data.</text>
</comment>
<name>N1MKK5_9SPHN</name>
<gene>
    <name evidence="3" type="ORF">EBBID32_15980</name>
</gene>
<feature type="compositionally biased region" description="Basic and acidic residues" evidence="1">
    <location>
        <begin position="44"/>
        <end position="59"/>
    </location>
</feature>
<accession>N1MKK5</accession>
<reference evidence="3 4" key="1">
    <citation type="submission" date="2013-03" db="EMBL/GenBank/DDBJ databases">
        <authorList>
            <person name="Le V."/>
        </authorList>
    </citation>
    <scope>NUCLEOTIDE SEQUENCE [LARGE SCALE GENOMIC DNA]</scope>
    <source>
        <strain evidence="3 4">BiD32</strain>
    </source>
</reference>
<feature type="region of interest" description="Disordered" evidence="1">
    <location>
        <begin position="40"/>
        <end position="66"/>
    </location>
</feature>
<proteinExistence type="predicted"/>
<sequence length="66" mass="7301">MLAGLMFGLYYLNENRILSEEQIILIVFVAVPVGAFFVSGKGQDMSENRDAAADGDRKPTQGRHKD</sequence>
<keyword evidence="4" id="KW-1185">Reference proteome</keyword>